<evidence type="ECO:0000256" key="2">
    <source>
        <dbReference type="RuleBase" id="RU003860"/>
    </source>
</evidence>
<proteinExistence type="inferred from homology"/>
<evidence type="ECO:0000313" key="4">
    <source>
        <dbReference type="EMBL" id="MEM0513877.1"/>
    </source>
</evidence>
<dbReference type="Proteomes" id="UP001447008">
    <property type="component" value="Unassembled WGS sequence"/>
</dbReference>
<dbReference type="PIRSF" id="PIRSF003113">
    <property type="entry name" value="BolA"/>
    <property type="match status" value="1"/>
</dbReference>
<evidence type="ECO:0000256" key="1">
    <source>
        <dbReference type="ARBA" id="ARBA00005578"/>
    </source>
</evidence>
<comment type="caution">
    <text evidence="4">The sequence shown here is derived from an EMBL/GenBank/DDBJ whole genome shotgun (WGS) entry which is preliminary data.</text>
</comment>
<evidence type="ECO:0000313" key="5">
    <source>
        <dbReference type="Proteomes" id="UP001447008"/>
    </source>
</evidence>
<comment type="similarity">
    <text evidence="1 2">Belongs to the BolA/IbaG family.</text>
</comment>
<evidence type="ECO:0000256" key="3">
    <source>
        <dbReference type="SAM" id="MobiDB-lite"/>
    </source>
</evidence>
<protein>
    <submittedName>
        <fullName evidence="4">BolA family protein</fullName>
    </submittedName>
</protein>
<dbReference type="SUPFAM" id="SSF82657">
    <property type="entry name" value="BolA-like"/>
    <property type="match status" value="1"/>
</dbReference>
<dbReference type="PANTHER" id="PTHR46229">
    <property type="entry name" value="BOLA TRANSCRIPTION REGULATOR"/>
    <property type="match status" value="1"/>
</dbReference>
<sequence>MSMQTRIEEKLSAAIPCKHLRVENESHMHARGSDSHFKVVVVSEQFSGQRLLQRHRAINEILAEELREHIHALAIHAYTPEEFSEKQGLAPESPSCLGGSKFDN</sequence>
<gene>
    <name evidence="4" type="ORF">WCN91_00225</name>
</gene>
<feature type="region of interest" description="Disordered" evidence="3">
    <location>
        <begin position="83"/>
        <end position="104"/>
    </location>
</feature>
<accession>A0ABU9MU97</accession>
<reference evidence="4 5" key="1">
    <citation type="submission" date="2024-03" db="EMBL/GenBank/DDBJ databases">
        <title>Pseudoalteromonas qingdaonensis sp. nov., isolated from the intestines of marine benthic organisms.</title>
        <authorList>
            <person name="Lin X."/>
            <person name="Fang S."/>
            <person name="Hu X."/>
        </authorList>
    </citation>
    <scope>NUCLEOTIDE SEQUENCE [LARGE SCALE GENOMIC DNA]</scope>
    <source>
        <strain evidence="4 5">YIC-827</strain>
    </source>
</reference>
<dbReference type="RefSeq" id="WP_342675429.1">
    <property type="nucleotide sequence ID" value="NZ_JBCGCU010000001.1"/>
</dbReference>
<dbReference type="EMBL" id="JBCGCU010000001">
    <property type="protein sequence ID" value="MEM0513877.1"/>
    <property type="molecule type" value="Genomic_DNA"/>
</dbReference>
<dbReference type="Gene3D" id="3.10.20.90">
    <property type="entry name" value="Phosphatidylinositol 3-kinase Catalytic Subunit, Chain A, domain 1"/>
    <property type="match status" value="1"/>
</dbReference>
<organism evidence="4 5">
    <name type="scientific">Pseudoalteromonas qingdaonensis</name>
    <dbReference type="NCBI Taxonomy" id="3131913"/>
    <lineage>
        <taxon>Bacteria</taxon>
        <taxon>Pseudomonadati</taxon>
        <taxon>Pseudomonadota</taxon>
        <taxon>Gammaproteobacteria</taxon>
        <taxon>Alteromonadales</taxon>
        <taxon>Pseudoalteromonadaceae</taxon>
        <taxon>Pseudoalteromonas</taxon>
    </lineage>
</organism>
<dbReference type="PANTHER" id="PTHR46229:SF2">
    <property type="entry name" value="BOLA-LIKE PROTEIN 1"/>
    <property type="match status" value="1"/>
</dbReference>
<keyword evidence="5" id="KW-1185">Reference proteome</keyword>
<name>A0ABU9MU97_9GAMM</name>
<dbReference type="InterPro" id="IPR036065">
    <property type="entry name" value="BolA-like_sf"/>
</dbReference>
<dbReference type="Pfam" id="PF01722">
    <property type="entry name" value="BolA"/>
    <property type="match status" value="1"/>
</dbReference>
<dbReference type="InterPro" id="IPR002634">
    <property type="entry name" value="BolA"/>
</dbReference>
<dbReference type="InterPro" id="IPR050961">
    <property type="entry name" value="BolA/IbaG_stress_morph_reg"/>
</dbReference>